<organism evidence="2 3">
    <name type="scientific">Paucibacter sediminis</name>
    <dbReference type="NCBI Taxonomy" id="3019553"/>
    <lineage>
        <taxon>Bacteria</taxon>
        <taxon>Pseudomonadati</taxon>
        <taxon>Pseudomonadota</taxon>
        <taxon>Betaproteobacteria</taxon>
        <taxon>Burkholderiales</taxon>
        <taxon>Sphaerotilaceae</taxon>
        <taxon>Roseateles</taxon>
    </lineage>
</organism>
<dbReference type="Proteomes" id="UP001177769">
    <property type="component" value="Chromosome"/>
</dbReference>
<keyword evidence="1" id="KW-0472">Membrane</keyword>
<protein>
    <submittedName>
        <fullName evidence="2">Uncharacterized protein</fullName>
    </submittedName>
</protein>
<name>A0AA95NKW0_9BURK</name>
<keyword evidence="1" id="KW-1133">Transmembrane helix</keyword>
<keyword evidence="3" id="KW-1185">Reference proteome</keyword>
<dbReference type="AlphaFoldDB" id="A0AA95NKW0"/>
<gene>
    <name evidence="2" type="ORF">PFX98_04570</name>
</gene>
<accession>A0AA95NKW0</accession>
<keyword evidence="1" id="KW-0812">Transmembrane</keyword>
<proteinExistence type="predicted"/>
<evidence type="ECO:0000313" key="2">
    <source>
        <dbReference type="EMBL" id="WIT12886.1"/>
    </source>
</evidence>
<reference evidence="2" key="1">
    <citation type="submission" date="2023-01" db="EMBL/GenBank/DDBJ databases">
        <title>Whole genome sequence of Paucibacter sp. S2-9 isolated from pond sediment.</title>
        <authorList>
            <person name="Jung J.Y."/>
        </authorList>
    </citation>
    <scope>NUCLEOTIDE SEQUENCE</scope>
    <source>
        <strain evidence="2">S2-9</strain>
    </source>
</reference>
<sequence>MKQQHLMVGRGQKFITAMKALVLVAAVWGVMYPALLWSLERALAPL</sequence>
<evidence type="ECO:0000256" key="1">
    <source>
        <dbReference type="SAM" id="Phobius"/>
    </source>
</evidence>
<evidence type="ECO:0000313" key="3">
    <source>
        <dbReference type="Proteomes" id="UP001177769"/>
    </source>
</evidence>
<dbReference type="EMBL" id="CP116346">
    <property type="protein sequence ID" value="WIT12886.1"/>
    <property type="molecule type" value="Genomic_DNA"/>
</dbReference>
<dbReference type="KEGG" id="pais:PFX98_04570"/>
<feature type="transmembrane region" description="Helical" evidence="1">
    <location>
        <begin position="20"/>
        <end position="39"/>
    </location>
</feature>
<dbReference type="RefSeq" id="WP_285233987.1">
    <property type="nucleotide sequence ID" value="NZ_CP116346.1"/>
</dbReference>